<dbReference type="GO" id="GO:0006914">
    <property type="term" value="P:autophagy"/>
    <property type="evidence" value="ECO:0007669"/>
    <property type="project" value="UniProtKB-UniRule"/>
</dbReference>
<dbReference type="STRING" id="5627.A0A1C7M590"/>
<keyword evidence="1" id="KW-0653">Protein transport</keyword>
<dbReference type="EMBL" id="LUGG01000011">
    <property type="protein sequence ID" value="OBZ71529.1"/>
    <property type="molecule type" value="Genomic_DNA"/>
</dbReference>
<keyword evidence="1" id="KW-0813">Transport</keyword>
<keyword evidence="1" id="KW-0926">Vacuole</keyword>
<gene>
    <name evidence="3" type="ORF">A0H81_08402</name>
</gene>
<feature type="domain" description="FUZ/MON1/HPS1 first Longin" evidence="2">
    <location>
        <begin position="71"/>
        <end position="147"/>
    </location>
</feature>
<dbReference type="GO" id="GO:0035658">
    <property type="term" value="C:Mon1-Ccz1 complex"/>
    <property type="evidence" value="ECO:0007669"/>
    <property type="project" value="TreeGrafter"/>
</dbReference>
<dbReference type="OrthoDB" id="272411at2759"/>
<dbReference type="InterPro" id="IPR043972">
    <property type="entry name" value="FUZ/MON1/HPS1_longin_1"/>
</dbReference>
<dbReference type="Proteomes" id="UP000092993">
    <property type="component" value="Unassembled WGS sequence"/>
</dbReference>
<keyword evidence="1" id="KW-0967">Endosome</keyword>
<comment type="similarity">
    <text evidence="1">Belongs to the MON1/SAND family.</text>
</comment>
<dbReference type="AlphaFoldDB" id="A0A1C7M590"/>
<dbReference type="GO" id="GO:0000329">
    <property type="term" value="C:fungal-type vacuole membrane"/>
    <property type="evidence" value="ECO:0007669"/>
    <property type="project" value="TreeGrafter"/>
</dbReference>
<dbReference type="Pfam" id="PF19036">
    <property type="entry name" value="Fuz_longin_1"/>
    <property type="match status" value="1"/>
</dbReference>
<evidence type="ECO:0000313" key="3">
    <source>
        <dbReference type="EMBL" id="OBZ71529.1"/>
    </source>
</evidence>
<reference evidence="3 4" key="1">
    <citation type="submission" date="2016-03" db="EMBL/GenBank/DDBJ databases">
        <title>Whole genome sequencing of Grifola frondosa 9006-11.</title>
        <authorList>
            <person name="Min B."/>
            <person name="Park H."/>
            <person name="Kim J.-G."/>
            <person name="Cho H."/>
            <person name="Oh Y.-L."/>
            <person name="Kong W.-S."/>
            <person name="Choi I.-G."/>
        </authorList>
    </citation>
    <scope>NUCLEOTIDE SEQUENCE [LARGE SCALE GENOMIC DNA]</scope>
    <source>
        <strain evidence="3 4">9006-11</strain>
    </source>
</reference>
<keyword evidence="4" id="KW-1185">Reference proteome</keyword>
<evidence type="ECO:0000256" key="1">
    <source>
        <dbReference type="RuleBase" id="RU367048"/>
    </source>
</evidence>
<keyword evidence="1" id="KW-0072">Autophagy</keyword>
<dbReference type="PANTHER" id="PTHR13027">
    <property type="entry name" value="SAND PROTEIN-RELATED"/>
    <property type="match status" value="1"/>
</dbReference>
<comment type="caution">
    <text evidence="3">The sequence shown here is derived from an EMBL/GenBank/DDBJ whole genome shotgun (WGS) entry which is preliminary data.</text>
</comment>
<sequence>MVQEGAGSSTSSSLNTDLPEGILVQSLMSRSRQLTESKALRADASNHLLATMKKNHTAMFPFSCRNIPPRQYFVLTNAGKPVFISHQQDGDSDSFTSTIGIVQALVSVFIDDGDKIRCINAGSTRITFLLRSPLYYVCVSSWGEPESVEDTISSGLSTLANIECRVSRTTKAHV</sequence>
<proteinExistence type="inferred from homology"/>
<dbReference type="InterPro" id="IPR004353">
    <property type="entry name" value="Mon1"/>
</dbReference>
<evidence type="ECO:0000313" key="4">
    <source>
        <dbReference type="Proteomes" id="UP000092993"/>
    </source>
</evidence>
<comment type="subcellular location">
    <subcellularLocation>
        <location evidence="1">Endosome</location>
        <location evidence="1">Multivesicular body membrane</location>
        <topology evidence="1">Peripheral membrane protein</topology>
    </subcellularLocation>
    <subcellularLocation>
        <location evidence="1">Prevacuolar compartment membrane</location>
        <topology evidence="1">Peripheral membrane protein</topology>
    </subcellularLocation>
    <subcellularLocation>
        <location evidence="1">Vacuole membrane</location>
        <topology evidence="1">Peripheral membrane protein</topology>
    </subcellularLocation>
</comment>
<evidence type="ECO:0000259" key="2">
    <source>
        <dbReference type="Pfam" id="PF19036"/>
    </source>
</evidence>
<keyword evidence="1" id="KW-0472">Membrane</keyword>
<dbReference type="GO" id="GO:0016192">
    <property type="term" value="P:vesicle-mediated transport"/>
    <property type="evidence" value="ECO:0007669"/>
    <property type="project" value="InterPro"/>
</dbReference>
<dbReference type="GO" id="GO:0006623">
    <property type="term" value="P:protein targeting to vacuole"/>
    <property type="evidence" value="ECO:0007669"/>
    <property type="project" value="UniProtKB-UniRule"/>
</dbReference>
<organism evidence="3 4">
    <name type="scientific">Grifola frondosa</name>
    <name type="common">Maitake</name>
    <name type="synonym">Polyporus frondosus</name>
    <dbReference type="NCBI Taxonomy" id="5627"/>
    <lineage>
        <taxon>Eukaryota</taxon>
        <taxon>Fungi</taxon>
        <taxon>Dikarya</taxon>
        <taxon>Basidiomycota</taxon>
        <taxon>Agaricomycotina</taxon>
        <taxon>Agaricomycetes</taxon>
        <taxon>Polyporales</taxon>
        <taxon>Grifolaceae</taxon>
        <taxon>Grifola</taxon>
    </lineage>
</organism>
<accession>A0A1C7M590</accession>
<comment type="function">
    <text evidence="1">Required for multiple vacuole delivery pathways including the cytoplasm to vacuole transport (Cvt), autophagy, pexophagy and endocytosis.</text>
</comment>
<dbReference type="PANTHER" id="PTHR13027:SF7">
    <property type="entry name" value="VACUOLAR FUSION PROTEIN MON1 HOMOLOG"/>
    <property type="match status" value="1"/>
</dbReference>
<protein>
    <recommendedName>
        <fullName evidence="1">Vacuolar fusion protein MON1</fullName>
    </recommendedName>
</protein>
<dbReference type="GO" id="GO:0032585">
    <property type="term" value="C:multivesicular body membrane"/>
    <property type="evidence" value="ECO:0007669"/>
    <property type="project" value="UniProtKB-SubCell"/>
</dbReference>
<name>A0A1C7M590_GRIFR</name>
<dbReference type="PRINTS" id="PR01546">
    <property type="entry name" value="YEAST73DUF"/>
</dbReference>